<organism evidence="3 4">
    <name type="scientific">Paramecium tetraurelia</name>
    <dbReference type="NCBI Taxonomy" id="5888"/>
    <lineage>
        <taxon>Eukaryota</taxon>
        <taxon>Sar</taxon>
        <taxon>Alveolata</taxon>
        <taxon>Ciliophora</taxon>
        <taxon>Intramacronucleata</taxon>
        <taxon>Oligohymenophorea</taxon>
        <taxon>Peniculida</taxon>
        <taxon>Parameciidae</taxon>
        <taxon>Paramecium</taxon>
    </lineage>
</organism>
<evidence type="ECO:0000256" key="1">
    <source>
        <dbReference type="SAM" id="Coils"/>
    </source>
</evidence>
<feature type="region of interest" description="Disordered" evidence="2">
    <location>
        <begin position="89"/>
        <end position="121"/>
    </location>
</feature>
<dbReference type="HOGENOM" id="CLU_1079485_0_0_1"/>
<evidence type="ECO:0000313" key="3">
    <source>
        <dbReference type="EMBL" id="CAK57300.1"/>
    </source>
</evidence>
<dbReference type="KEGG" id="ptm:GSPATT00028335001"/>
<dbReference type="InParanoid" id="A0BFI3"/>
<name>A0BFI3_PARTE</name>
<dbReference type="AlphaFoldDB" id="A0BFI3"/>
<dbReference type="Proteomes" id="UP000000600">
    <property type="component" value="Unassembled WGS sequence"/>
</dbReference>
<dbReference type="OrthoDB" id="298119at2759"/>
<dbReference type="EMBL" id="CT867991">
    <property type="protein sequence ID" value="CAK57300.1"/>
    <property type="molecule type" value="Genomic_DNA"/>
</dbReference>
<protein>
    <submittedName>
        <fullName evidence="3">Uncharacterized protein</fullName>
    </submittedName>
</protein>
<feature type="compositionally biased region" description="Polar residues" evidence="2">
    <location>
        <begin position="108"/>
        <end position="121"/>
    </location>
</feature>
<dbReference type="RefSeq" id="XP_001424698.1">
    <property type="nucleotide sequence ID" value="XM_001424661.1"/>
</dbReference>
<gene>
    <name evidence="3" type="ORF">GSPATT00028335001</name>
</gene>
<accession>A0BFI3</accession>
<reference evidence="3 4" key="1">
    <citation type="journal article" date="2006" name="Nature">
        <title>Global trends of whole-genome duplications revealed by the ciliate Paramecium tetraurelia.</title>
        <authorList>
            <consortium name="Genoscope"/>
            <person name="Aury J.-M."/>
            <person name="Jaillon O."/>
            <person name="Duret L."/>
            <person name="Noel B."/>
            <person name="Jubin C."/>
            <person name="Porcel B.M."/>
            <person name="Segurens B."/>
            <person name="Daubin V."/>
            <person name="Anthouard V."/>
            <person name="Aiach N."/>
            <person name="Arnaiz O."/>
            <person name="Billaut A."/>
            <person name="Beisson J."/>
            <person name="Blanc I."/>
            <person name="Bouhouche K."/>
            <person name="Camara F."/>
            <person name="Duharcourt S."/>
            <person name="Guigo R."/>
            <person name="Gogendeau D."/>
            <person name="Katinka M."/>
            <person name="Keller A.-M."/>
            <person name="Kissmehl R."/>
            <person name="Klotz C."/>
            <person name="Koll F."/>
            <person name="Le Moue A."/>
            <person name="Lepere C."/>
            <person name="Malinsky S."/>
            <person name="Nowacki M."/>
            <person name="Nowak J.K."/>
            <person name="Plattner H."/>
            <person name="Poulain J."/>
            <person name="Ruiz F."/>
            <person name="Serrano V."/>
            <person name="Zagulski M."/>
            <person name="Dessen P."/>
            <person name="Betermier M."/>
            <person name="Weissenbach J."/>
            <person name="Scarpelli C."/>
            <person name="Schachter V."/>
            <person name="Sperling L."/>
            <person name="Meyer E."/>
            <person name="Cohen J."/>
            <person name="Wincker P."/>
        </authorList>
    </citation>
    <scope>NUCLEOTIDE SEQUENCE [LARGE SCALE GENOMIC DNA]</scope>
    <source>
        <strain evidence="3 4">Stock d4-2</strain>
    </source>
</reference>
<dbReference type="GeneID" id="5010482"/>
<keyword evidence="1" id="KW-0175">Coiled coil</keyword>
<keyword evidence="4" id="KW-1185">Reference proteome</keyword>
<evidence type="ECO:0000256" key="2">
    <source>
        <dbReference type="SAM" id="MobiDB-lite"/>
    </source>
</evidence>
<evidence type="ECO:0000313" key="4">
    <source>
        <dbReference type="Proteomes" id="UP000000600"/>
    </source>
</evidence>
<dbReference type="OMA" id="HNAQMEA"/>
<sequence>MLYDSNLRMSLINKVIDQLHNAQMEAEKVCVMSRTIQLADLKVDFNQLNRRLIEFSQEVVELWRKGYSQRDYALYKERLQQLTGMHKNSLSKISDQSRSKNTIRKLSKQSSENECSIQTKAKFQPDQNPQQIYLLKEDDFSDISFASLTSSNSETIHEIIEHSDKNTQGFCQVHNCRELKIIREIFRQKIDINQLQLALEEIISLKSQIRMKLQKENQKIQAMHERLIEGQNKLKRMEEFEKEQSELIIQKRIALNLE</sequence>
<feature type="compositionally biased region" description="Polar residues" evidence="2">
    <location>
        <begin position="89"/>
        <end position="100"/>
    </location>
</feature>
<feature type="coiled-coil region" evidence="1">
    <location>
        <begin position="206"/>
        <end position="233"/>
    </location>
</feature>
<proteinExistence type="predicted"/>